<feature type="region of interest" description="Disordered" evidence="1">
    <location>
        <begin position="50"/>
        <end position="72"/>
    </location>
</feature>
<reference evidence="2 3" key="1">
    <citation type="submission" date="2014-11" db="EMBL/GenBank/DDBJ databases">
        <title>Whole genome shotgun sequence of Sphingomonas parapaucimobilis NBRC 15100.</title>
        <authorList>
            <person name="Katano-Makiyama Y."/>
            <person name="Hosoyama A."/>
            <person name="Hashimoto M."/>
            <person name="Hosoyama Y."/>
            <person name="Noguchi M."/>
            <person name="Numata M."/>
            <person name="Tsuchikane K."/>
            <person name="Hirakata S."/>
            <person name="Uohara A."/>
            <person name="Shimodaira J."/>
            <person name="Ohji S."/>
            <person name="Ichikawa N."/>
            <person name="Kimura A."/>
            <person name="Yamazoe A."/>
            <person name="Fujita N."/>
        </authorList>
    </citation>
    <scope>NUCLEOTIDE SEQUENCE [LARGE SCALE GENOMIC DNA]</scope>
    <source>
        <strain evidence="2 3">NBRC 15100</strain>
    </source>
</reference>
<protein>
    <submittedName>
        <fullName evidence="2">Uncharacterized protein</fullName>
    </submittedName>
</protein>
<feature type="compositionally biased region" description="Basic and acidic residues" evidence="1">
    <location>
        <begin position="57"/>
        <end position="72"/>
    </location>
</feature>
<gene>
    <name evidence="2" type="ORF">SP5_013_00240</name>
</gene>
<dbReference type="EMBL" id="BBPI01000013">
    <property type="protein sequence ID" value="GAL99831.1"/>
    <property type="molecule type" value="Genomic_DNA"/>
</dbReference>
<evidence type="ECO:0000313" key="3">
    <source>
        <dbReference type="Proteomes" id="UP000032305"/>
    </source>
</evidence>
<name>A0A0A1W3T1_9SPHN</name>
<organism evidence="2 3">
    <name type="scientific">Sphingomonas parapaucimobilis NBRC 15100</name>
    <dbReference type="NCBI Taxonomy" id="1219049"/>
    <lineage>
        <taxon>Bacteria</taxon>
        <taxon>Pseudomonadati</taxon>
        <taxon>Pseudomonadota</taxon>
        <taxon>Alphaproteobacteria</taxon>
        <taxon>Sphingomonadales</taxon>
        <taxon>Sphingomonadaceae</taxon>
        <taxon>Sphingomonas</taxon>
    </lineage>
</organism>
<dbReference type="AlphaFoldDB" id="A0A0A1W3T1"/>
<evidence type="ECO:0000256" key="1">
    <source>
        <dbReference type="SAM" id="MobiDB-lite"/>
    </source>
</evidence>
<dbReference type="Proteomes" id="UP000032305">
    <property type="component" value="Unassembled WGS sequence"/>
</dbReference>
<dbReference type="eggNOG" id="ENOG5032MF5">
    <property type="taxonomic scope" value="Bacteria"/>
</dbReference>
<accession>A0A0A1W3T1</accession>
<proteinExistence type="predicted"/>
<keyword evidence="3" id="KW-1185">Reference proteome</keyword>
<evidence type="ECO:0000313" key="2">
    <source>
        <dbReference type="EMBL" id="GAL99831.1"/>
    </source>
</evidence>
<comment type="caution">
    <text evidence="2">The sequence shown here is derived from an EMBL/GenBank/DDBJ whole genome shotgun (WGS) entry which is preliminary data.</text>
</comment>
<sequence>MLRFRFLQRQFELLDLAAELLGRGTELHPPQPGDLSAQGIDELVAGSECGIGPGERGLQRGDPRSDISRGSERFRHPVSIADCRKCQEFRVWAGG</sequence>